<dbReference type="Pfam" id="PF06961">
    <property type="entry name" value="DUF1294"/>
    <property type="match status" value="1"/>
</dbReference>
<feature type="transmembrane region" description="Helical" evidence="1">
    <location>
        <begin position="69"/>
        <end position="87"/>
    </location>
</feature>
<reference evidence="2 3" key="1">
    <citation type="submission" date="2020-02" db="EMBL/GenBank/DDBJ databases">
        <authorList>
            <person name="Kim Y.B."/>
            <person name="Roh S.W."/>
        </authorList>
    </citation>
    <scope>NUCLEOTIDE SEQUENCE [LARGE SCALE GENOMIC DNA]</scope>
    <source>
        <strain evidence="2 3">DSM 103574</strain>
    </source>
</reference>
<sequence length="90" mass="10194">MLYSLLIIYALWNIVTFLLMGIDKYKAQHDKWRISETTLLITAFAMGGVGSVMGGQIFHHKTRKRKFKILLPAALCCNLAVLSYILLHIG</sequence>
<keyword evidence="1" id="KW-0472">Membrane</keyword>
<keyword evidence="1" id="KW-0812">Transmembrane</keyword>
<dbReference type="RefSeq" id="WP_163064839.1">
    <property type="nucleotide sequence ID" value="NZ_CP048649.1"/>
</dbReference>
<proteinExistence type="predicted"/>
<feature type="transmembrane region" description="Helical" evidence="1">
    <location>
        <begin position="6"/>
        <end position="25"/>
    </location>
</feature>
<dbReference type="PIRSF" id="PIRSF002599">
    <property type="entry name" value="Cold_shock_A"/>
    <property type="match status" value="1"/>
</dbReference>
<dbReference type="Proteomes" id="UP000466848">
    <property type="component" value="Chromosome"/>
</dbReference>
<feature type="transmembrane region" description="Helical" evidence="1">
    <location>
        <begin position="37"/>
        <end position="57"/>
    </location>
</feature>
<evidence type="ECO:0000313" key="3">
    <source>
        <dbReference type="Proteomes" id="UP000466848"/>
    </source>
</evidence>
<name>A0A858BRV2_9FIRM</name>
<dbReference type="InterPro" id="IPR010718">
    <property type="entry name" value="DUF1294"/>
</dbReference>
<accession>A0A858BRV2</accession>
<dbReference type="GO" id="GO:0003676">
    <property type="term" value="F:nucleic acid binding"/>
    <property type="evidence" value="ECO:0007669"/>
    <property type="project" value="InterPro"/>
</dbReference>
<protein>
    <submittedName>
        <fullName evidence="2">DUF1294 domain-containing protein</fullName>
    </submittedName>
</protein>
<keyword evidence="3" id="KW-1185">Reference proteome</keyword>
<keyword evidence="1" id="KW-1133">Transmembrane helix</keyword>
<dbReference type="AlphaFoldDB" id="A0A858BRV2"/>
<dbReference type="InterPro" id="IPR012156">
    <property type="entry name" value="Cold_shock_CspA"/>
</dbReference>
<evidence type="ECO:0000256" key="1">
    <source>
        <dbReference type="SAM" id="Phobius"/>
    </source>
</evidence>
<evidence type="ECO:0000313" key="2">
    <source>
        <dbReference type="EMBL" id="QIB67919.1"/>
    </source>
</evidence>
<dbReference type="EMBL" id="CP048649">
    <property type="protein sequence ID" value="QIB67919.1"/>
    <property type="molecule type" value="Genomic_DNA"/>
</dbReference>
<gene>
    <name evidence="2" type="ORF">Ami103574_00725</name>
</gene>
<dbReference type="KEGG" id="abut:Ami103574_00725"/>
<organism evidence="2 3">
    <name type="scientific">Aminipila butyrica</name>
    <dbReference type="NCBI Taxonomy" id="433296"/>
    <lineage>
        <taxon>Bacteria</taxon>
        <taxon>Bacillati</taxon>
        <taxon>Bacillota</taxon>
        <taxon>Clostridia</taxon>
        <taxon>Peptostreptococcales</taxon>
        <taxon>Anaerovoracaceae</taxon>
        <taxon>Aminipila</taxon>
    </lineage>
</organism>